<feature type="transmembrane region" description="Helical" evidence="1">
    <location>
        <begin position="114"/>
        <end position="137"/>
    </location>
</feature>
<feature type="transmembrane region" description="Helical" evidence="1">
    <location>
        <begin position="44"/>
        <end position="61"/>
    </location>
</feature>
<feature type="transmembrane region" description="Helical" evidence="1">
    <location>
        <begin position="143"/>
        <end position="164"/>
    </location>
</feature>
<feature type="domain" description="Urate oxidase N-terminal" evidence="2">
    <location>
        <begin position="31"/>
        <end position="319"/>
    </location>
</feature>
<dbReference type="EMBL" id="VBOS01000304">
    <property type="protein sequence ID" value="TMQ53116.1"/>
    <property type="molecule type" value="Genomic_DNA"/>
</dbReference>
<name>A0A538SP27_UNCEI</name>
<dbReference type="InterPro" id="IPR036909">
    <property type="entry name" value="Cyt_c-like_dom_sf"/>
</dbReference>
<evidence type="ECO:0000313" key="3">
    <source>
        <dbReference type="EMBL" id="TMQ53116.1"/>
    </source>
</evidence>
<dbReference type="GO" id="GO:0009055">
    <property type="term" value="F:electron transfer activity"/>
    <property type="evidence" value="ECO:0007669"/>
    <property type="project" value="InterPro"/>
</dbReference>
<evidence type="ECO:0000259" key="2">
    <source>
        <dbReference type="Pfam" id="PF06181"/>
    </source>
</evidence>
<feature type="transmembrane region" description="Helical" evidence="1">
    <location>
        <begin position="176"/>
        <end position="195"/>
    </location>
</feature>
<feature type="transmembrane region" description="Helical" evidence="1">
    <location>
        <begin position="279"/>
        <end position="298"/>
    </location>
</feature>
<protein>
    <submittedName>
        <fullName evidence="3">Urate hydroxylase PuuD</fullName>
    </submittedName>
</protein>
<evidence type="ECO:0000256" key="1">
    <source>
        <dbReference type="SAM" id="Phobius"/>
    </source>
</evidence>
<keyword evidence="1" id="KW-0472">Membrane</keyword>
<gene>
    <name evidence="3" type="ORF">E6K72_08575</name>
</gene>
<dbReference type="GO" id="GO:0020037">
    <property type="term" value="F:heme binding"/>
    <property type="evidence" value="ECO:0007669"/>
    <property type="project" value="InterPro"/>
</dbReference>
<feature type="transmembrane region" description="Helical" evidence="1">
    <location>
        <begin position="20"/>
        <end position="38"/>
    </location>
</feature>
<dbReference type="Proteomes" id="UP000317716">
    <property type="component" value="Unassembled WGS sequence"/>
</dbReference>
<feature type="transmembrane region" description="Helical" evidence="1">
    <location>
        <begin position="307"/>
        <end position="328"/>
    </location>
</feature>
<dbReference type="AlphaFoldDB" id="A0A538SP27"/>
<evidence type="ECO:0000313" key="4">
    <source>
        <dbReference type="Proteomes" id="UP000317716"/>
    </source>
</evidence>
<keyword evidence="1" id="KW-1133">Transmembrane helix</keyword>
<sequence length="432" mass="46838">MTDGRAIRFWTVRRHGTSGFLYAAAALMLALALEWLNLLARCTHVIAAIMWIGDSFLFMWLDSSLAPPSRKREGDVAGELWMVHSGGFYEVVKRRYLAPAELPPRLHWFKWEAYTTWISGIFLLGIVYYFGGGLFLVDRSVSAIGVPAAIGVSLALLLAGWLVYDALWTSPLARRPAVAGLVSFALIVALAYGLTRVFSGRAAFLHLGAMLGTIMAANVWRRIIPAQAHMLAATRAGKPVDVTYGERAKMRSIHNHYLTLPVLFTMLSNHFPGTWGHPLAWASLVSLVVLGASVKYVMNFGVRSNRWIVLAGAVSFVGAVTLAVRAGAPAASASAYRGDPPVAFAEVQAIIARRCVTCHAAKPSNPAFAEPPQGVRLDEPQRIVSLAPRILARAVVTETMPLGNLTGMTPEERRTLGAWIAQGAKIGSTSPR</sequence>
<feature type="transmembrane region" description="Helical" evidence="1">
    <location>
        <begin position="201"/>
        <end position="220"/>
    </location>
</feature>
<organism evidence="3 4">
    <name type="scientific">Eiseniibacteriota bacterium</name>
    <dbReference type="NCBI Taxonomy" id="2212470"/>
    <lineage>
        <taxon>Bacteria</taxon>
        <taxon>Candidatus Eiseniibacteriota</taxon>
    </lineage>
</organism>
<proteinExistence type="predicted"/>
<dbReference type="SUPFAM" id="SSF46626">
    <property type="entry name" value="Cytochrome c"/>
    <property type="match status" value="1"/>
</dbReference>
<dbReference type="InterPro" id="IPR010389">
    <property type="entry name" value="Urate_ox_N"/>
</dbReference>
<accession>A0A538SP27</accession>
<reference evidence="3 4" key="1">
    <citation type="journal article" date="2019" name="Nat. Microbiol.">
        <title>Mediterranean grassland soil C-N compound turnover is dependent on rainfall and depth, and is mediated by genomically divergent microorganisms.</title>
        <authorList>
            <person name="Diamond S."/>
            <person name="Andeer P.F."/>
            <person name="Li Z."/>
            <person name="Crits-Christoph A."/>
            <person name="Burstein D."/>
            <person name="Anantharaman K."/>
            <person name="Lane K.R."/>
            <person name="Thomas B.C."/>
            <person name="Pan C."/>
            <person name="Northen T.R."/>
            <person name="Banfield J.F."/>
        </authorList>
    </citation>
    <scope>NUCLEOTIDE SEQUENCE [LARGE SCALE GENOMIC DNA]</scope>
    <source>
        <strain evidence="3">WS_2</strain>
    </source>
</reference>
<comment type="caution">
    <text evidence="3">The sequence shown here is derived from an EMBL/GenBank/DDBJ whole genome shotgun (WGS) entry which is preliminary data.</text>
</comment>
<dbReference type="Pfam" id="PF06181">
    <property type="entry name" value="Urate_ox_N"/>
    <property type="match status" value="1"/>
</dbReference>
<keyword evidence="1" id="KW-0812">Transmembrane</keyword>